<sequence>MDATSQEMLERLNASSQGTVLEALDITVVEASREKVAASMPIAAKHLQLVGYLHGGVSVVLAETVASLASVMNIDSARQMAFGLEINANHLRPKRDGELLAVATPIHLGRSTHVWDVRITDEREKLICVSRCTVAVVDRPPDGGDPLLRK</sequence>
<name>A0A401ZBS4_9CHLR</name>
<dbReference type="InterPro" id="IPR006683">
    <property type="entry name" value="Thioestr_dom"/>
</dbReference>
<dbReference type="InterPro" id="IPR003736">
    <property type="entry name" value="PAAI_dom"/>
</dbReference>
<dbReference type="GO" id="GO:0061522">
    <property type="term" value="F:1,4-dihydroxy-2-naphthoyl-CoA thioesterase activity"/>
    <property type="evidence" value="ECO:0007669"/>
    <property type="project" value="TreeGrafter"/>
</dbReference>
<dbReference type="PANTHER" id="PTHR43240:SF5">
    <property type="entry name" value="1,4-DIHYDROXY-2-NAPHTHOYL-COA THIOESTERASE 1"/>
    <property type="match status" value="1"/>
</dbReference>
<dbReference type="CDD" id="cd03443">
    <property type="entry name" value="PaaI_thioesterase"/>
    <property type="match status" value="1"/>
</dbReference>
<dbReference type="AlphaFoldDB" id="A0A401ZBS4"/>
<proteinExistence type="inferred from homology"/>
<dbReference type="SUPFAM" id="SSF54637">
    <property type="entry name" value="Thioesterase/thiol ester dehydrase-isomerase"/>
    <property type="match status" value="1"/>
</dbReference>
<dbReference type="Pfam" id="PF03061">
    <property type="entry name" value="4HBT"/>
    <property type="match status" value="1"/>
</dbReference>
<evidence type="ECO:0000259" key="3">
    <source>
        <dbReference type="Pfam" id="PF03061"/>
    </source>
</evidence>
<evidence type="ECO:0000313" key="5">
    <source>
        <dbReference type="Proteomes" id="UP000287224"/>
    </source>
</evidence>
<comment type="similarity">
    <text evidence="1">Belongs to the thioesterase PaaI family.</text>
</comment>
<dbReference type="Gene3D" id="3.10.129.10">
    <property type="entry name" value="Hotdog Thioesterase"/>
    <property type="match status" value="1"/>
</dbReference>
<evidence type="ECO:0000256" key="1">
    <source>
        <dbReference type="ARBA" id="ARBA00008324"/>
    </source>
</evidence>
<dbReference type="Proteomes" id="UP000287224">
    <property type="component" value="Unassembled WGS sequence"/>
</dbReference>
<evidence type="ECO:0000256" key="2">
    <source>
        <dbReference type="ARBA" id="ARBA00022801"/>
    </source>
</evidence>
<dbReference type="NCBIfam" id="TIGR00369">
    <property type="entry name" value="unchar_dom_1"/>
    <property type="match status" value="1"/>
</dbReference>
<evidence type="ECO:0000313" key="4">
    <source>
        <dbReference type="EMBL" id="GCE04327.1"/>
    </source>
</evidence>
<dbReference type="GO" id="GO:0005829">
    <property type="term" value="C:cytosol"/>
    <property type="evidence" value="ECO:0007669"/>
    <property type="project" value="TreeGrafter"/>
</dbReference>
<feature type="domain" description="Thioesterase" evidence="3">
    <location>
        <begin position="51"/>
        <end position="128"/>
    </location>
</feature>
<organism evidence="4 5">
    <name type="scientific">Dictyobacter aurantiacus</name>
    <dbReference type="NCBI Taxonomy" id="1936993"/>
    <lineage>
        <taxon>Bacteria</taxon>
        <taxon>Bacillati</taxon>
        <taxon>Chloroflexota</taxon>
        <taxon>Ktedonobacteria</taxon>
        <taxon>Ktedonobacterales</taxon>
        <taxon>Dictyobacteraceae</taxon>
        <taxon>Dictyobacter</taxon>
    </lineage>
</organism>
<accession>A0A401ZBS4</accession>
<keyword evidence="2" id="KW-0378">Hydrolase</keyword>
<dbReference type="PANTHER" id="PTHR43240">
    <property type="entry name" value="1,4-DIHYDROXY-2-NAPHTHOYL-COA THIOESTERASE 1"/>
    <property type="match status" value="1"/>
</dbReference>
<reference evidence="5" key="1">
    <citation type="submission" date="2018-12" db="EMBL/GenBank/DDBJ databases">
        <title>Tengunoibacter tsumagoiensis gen. nov., sp. nov., Dictyobacter kobayashii sp. nov., D. alpinus sp. nov., and D. joshuensis sp. nov. and description of Dictyobacteraceae fam. nov. within the order Ktedonobacterales isolated from Tengu-no-mugimeshi.</title>
        <authorList>
            <person name="Wang C.M."/>
            <person name="Zheng Y."/>
            <person name="Sakai Y."/>
            <person name="Toyoda A."/>
            <person name="Minakuchi Y."/>
            <person name="Abe K."/>
            <person name="Yokota A."/>
            <person name="Yabe S."/>
        </authorList>
    </citation>
    <scope>NUCLEOTIDE SEQUENCE [LARGE SCALE GENOMIC DNA]</scope>
    <source>
        <strain evidence="5">S-27</strain>
    </source>
</reference>
<dbReference type="RefSeq" id="WP_218030858.1">
    <property type="nucleotide sequence ID" value="NZ_BIFQ01000001.1"/>
</dbReference>
<dbReference type="InterPro" id="IPR029069">
    <property type="entry name" value="HotDog_dom_sf"/>
</dbReference>
<keyword evidence="5" id="KW-1185">Reference proteome</keyword>
<protein>
    <submittedName>
        <fullName evidence="4">Esterase</fullName>
    </submittedName>
</protein>
<dbReference type="EMBL" id="BIFQ01000001">
    <property type="protein sequence ID" value="GCE04327.1"/>
    <property type="molecule type" value="Genomic_DNA"/>
</dbReference>
<gene>
    <name evidence="4" type="ORF">KDAU_16560</name>
</gene>
<comment type="caution">
    <text evidence="4">The sequence shown here is derived from an EMBL/GenBank/DDBJ whole genome shotgun (WGS) entry which is preliminary data.</text>
</comment>